<protein>
    <submittedName>
        <fullName evidence="2">Uncharacterized protein</fullName>
    </submittedName>
</protein>
<gene>
    <name evidence="2" type="primary">PmlGA01_120065900</name>
    <name evidence="2" type="ORF">PMLGA01_120065900</name>
</gene>
<proteinExistence type="predicted"/>
<dbReference type="VEuPathDB" id="PlasmoDB:PmUG01_12073000"/>
<sequence length="303" mass="35702">MSESSSNGISESSSNGISESSSSGISESSLSGVSGNNLSGYNINENSLNENNMNKLDSKLYEVDRNVFNDKMLSSSDKTFIDKVKLQNLQDDNSANKIFLSKKIHFNNILKKKKVDEDKAEYTKLLKVVKEYYYTQLKRKALFTILTEYYKIQSLLCVFKFSDIRRKWKLVFLSFLKNKCTRKLTNCVTRSISIFTLASRRTNLKFRSFKILQNEFLNTKRVYLKIKKKRINNVIMNIFSAWLSLSTKSINNKFIRAYNYYILRKKKRIFQLWKRMIQDEKFFKNIDMIFLKLETIASSWRKK</sequence>
<organism evidence="2 3">
    <name type="scientific">Plasmodium malariae</name>
    <dbReference type="NCBI Taxonomy" id="5858"/>
    <lineage>
        <taxon>Eukaryota</taxon>
        <taxon>Sar</taxon>
        <taxon>Alveolata</taxon>
        <taxon>Apicomplexa</taxon>
        <taxon>Aconoidasida</taxon>
        <taxon>Haemosporida</taxon>
        <taxon>Plasmodiidae</taxon>
        <taxon>Plasmodium</taxon>
        <taxon>Plasmodium (Plasmodium)</taxon>
    </lineage>
</organism>
<feature type="region of interest" description="Disordered" evidence="1">
    <location>
        <begin position="1"/>
        <end position="32"/>
    </location>
</feature>
<reference evidence="2 3" key="1">
    <citation type="submission" date="2016-06" db="EMBL/GenBank/DDBJ databases">
        <authorList>
            <consortium name="Pathogen Informatics"/>
        </authorList>
    </citation>
    <scope>NUCLEOTIDE SEQUENCE [LARGE SCALE GENOMIC DNA]</scope>
    <source>
        <strain evidence="2">PmlGA01</strain>
    </source>
</reference>
<accession>A0A1C3L1T0</accession>
<dbReference type="EMBL" id="LT594500">
    <property type="protein sequence ID" value="SBT80492.1"/>
    <property type="molecule type" value="Genomic_DNA"/>
</dbReference>
<dbReference type="Proteomes" id="UP000219799">
    <property type="component" value="Chromosome 12"/>
</dbReference>
<name>A0A1C3L1T0_PLAMA</name>
<evidence type="ECO:0000313" key="2">
    <source>
        <dbReference type="EMBL" id="SBT80492.1"/>
    </source>
</evidence>
<evidence type="ECO:0000313" key="3">
    <source>
        <dbReference type="Proteomes" id="UP000219799"/>
    </source>
</evidence>
<dbReference type="AlphaFoldDB" id="A0A1C3L1T0"/>
<evidence type="ECO:0000256" key="1">
    <source>
        <dbReference type="SAM" id="MobiDB-lite"/>
    </source>
</evidence>